<organism evidence="1 2">
    <name type="scientific">Roseburia intestinalis L1-82</name>
    <dbReference type="NCBI Taxonomy" id="536231"/>
    <lineage>
        <taxon>Bacteria</taxon>
        <taxon>Bacillati</taxon>
        <taxon>Bacillota</taxon>
        <taxon>Clostridia</taxon>
        <taxon>Lachnospirales</taxon>
        <taxon>Lachnospiraceae</taxon>
        <taxon>Roseburia</taxon>
    </lineage>
</organism>
<name>C7G8G5_9FIRM</name>
<comment type="caution">
    <text evidence="1">The sequence shown here is derived from an EMBL/GenBank/DDBJ whole genome shotgun (WGS) entry which is preliminary data.</text>
</comment>
<sequence length="51" mass="6143">MENFFNYLWGCVFQKMCSDYRLKNDKKNETWGQVPFLGEGIFTMGYSKNYI</sequence>
<reference evidence="1 2" key="1">
    <citation type="submission" date="2009-08" db="EMBL/GenBank/DDBJ databases">
        <authorList>
            <person name="Weinstock G."/>
            <person name="Sodergren E."/>
            <person name="Clifton S."/>
            <person name="Fulton L."/>
            <person name="Fulton B."/>
            <person name="Courtney L."/>
            <person name="Fronick C."/>
            <person name="Harrison M."/>
            <person name="Strong C."/>
            <person name="Farmer C."/>
            <person name="Delahaunty K."/>
            <person name="Markovic C."/>
            <person name="Hall O."/>
            <person name="Minx P."/>
            <person name="Tomlinson C."/>
            <person name="Mitreva M."/>
            <person name="Nelson J."/>
            <person name="Hou S."/>
            <person name="Wollam A."/>
            <person name="Pepin K.H."/>
            <person name="Johnson M."/>
            <person name="Bhonagiri V."/>
            <person name="Nash W.E."/>
            <person name="Warren W."/>
            <person name="Chinwalla A."/>
            <person name="Mardis E.R."/>
            <person name="Wilson R.K."/>
        </authorList>
    </citation>
    <scope>NUCLEOTIDE SEQUENCE [LARGE SCALE GENOMIC DNA]</scope>
    <source>
        <strain evidence="1 2">L1-82</strain>
    </source>
</reference>
<gene>
    <name evidence="1" type="ORF">ROSINTL182_06189</name>
</gene>
<accession>C7G8G5</accession>
<dbReference type="AlphaFoldDB" id="C7G8G5"/>
<proteinExistence type="predicted"/>
<evidence type="ECO:0000313" key="1">
    <source>
        <dbReference type="EMBL" id="EEV01912.1"/>
    </source>
</evidence>
<dbReference type="Proteomes" id="UP000004828">
    <property type="component" value="Unassembled WGS sequence"/>
</dbReference>
<protein>
    <submittedName>
        <fullName evidence="1">Uncharacterized protein</fullName>
    </submittedName>
</protein>
<dbReference type="EMBL" id="ABYJ02000053">
    <property type="protein sequence ID" value="EEV01912.1"/>
    <property type="molecule type" value="Genomic_DNA"/>
</dbReference>
<evidence type="ECO:0000313" key="2">
    <source>
        <dbReference type="Proteomes" id="UP000004828"/>
    </source>
</evidence>
<dbReference type="HOGENOM" id="CLU_3103382_0_0_9"/>